<dbReference type="InterPro" id="IPR039298">
    <property type="entry name" value="ACOT13"/>
</dbReference>
<dbReference type="PANTHER" id="PTHR21660">
    <property type="entry name" value="THIOESTERASE SUPERFAMILY MEMBER-RELATED"/>
    <property type="match status" value="1"/>
</dbReference>
<proteinExistence type="inferred from homology"/>
<organism evidence="4 5">
    <name type="scientific">Pseudogulbenkiania subflava DSM 22618</name>
    <dbReference type="NCBI Taxonomy" id="1123014"/>
    <lineage>
        <taxon>Bacteria</taxon>
        <taxon>Pseudomonadati</taxon>
        <taxon>Pseudomonadota</taxon>
        <taxon>Betaproteobacteria</taxon>
        <taxon>Neisseriales</taxon>
        <taxon>Chromobacteriaceae</taxon>
        <taxon>Pseudogulbenkiania</taxon>
    </lineage>
</organism>
<sequence>MNDFFGIYSPFIEHCGIVAVEREPGIARARVELTPPLLNAAGNGHGGLLMTLFDVTLAAAARGTRPHATGVATVDLNVSFLEPANGMLDCEGRVLRAGSSLVFCEGEIRNATGELVAKAMGTFKLMAPRAAGQITSD</sequence>
<dbReference type="RefSeq" id="WP_085277326.1">
    <property type="nucleotide sequence ID" value="NZ_FXAG01000020.1"/>
</dbReference>
<gene>
    <name evidence="4" type="ORF">SAMN02745746_03215</name>
</gene>
<dbReference type="EMBL" id="FXAG01000020">
    <property type="protein sequence ID" value="SMF43074.1"/>
    <property type="molecule type" value="Genomic_DNA"/>
</dbReference>
<dbReference type="InterPro" id="IPR029069">
    <property type="entry name" value="HotDog_dom_sf"/>
</dbReference>
<dbReference type="STRING" id="1123014.SAMN02745746_03215"/>
<dbReference type="PANTHER" id="PTHR21660:SF1">
    <property type="entry name" value="ACYL-COENZYME A THIOESTERASE 13"/>
    <property type="match status" value="1"/>
</dbReference>
<dbReference type="Proteomes" id="UP000192920">
    <property type="component" value="Unassembled WGS sequence"/>
</dbReference>
<dbReference type="InterPro" id="IPR003736">
    <property type="entry name" value="PAAI_dom"/>
</dbReference>
<evidence type="ECO:0000313" key="4">
    <source>
        <dbReference type="EMBL" id="SMF43074.1"/>
    </source>
</evidence>
<keyword evidence="2" id="KW-0378">Hydrolase</keyword>
<reference evidence="5" key="1">
    <citation type="submission" date="2017-04" db="EMBL/GenBank/DDBJ databases">
        <authorList>
            <person name="Varghese N."/>
            <person name="Submissions S."/>
        </authorList>
    </citation>
    <scope>NUCLEOTIDE SEQUENCE [LARGE SCALE GENOMIC DNA]</scope>
    <source>
        <strain evidence="5">DSM 22618</strain>
    </source>
</reference>
<dbReference type="AlphaFoldDB" id="A0A1Y6CAH3"/>
<name>A0A1Y6CAH3_9NEIS</name>
<evidence type="ECO:0000256" key="1">
    <source>
        <dbReference type="ARBA" id="ARBA00008324"/>
    </source>
</evidence>
<evidence type="ECO:0000259" key="3">
    <source>
        <dbReference type="Pfam" id="PF03061"/>
    </source>
</evidence>
<evidence type="ECO:0000256" key="2">
    <source>
        <dbReference type="ARBA" id="ARBA00022801"/>
    </source>
</evidence>
<dbReference type="SUPFAM" id="SSF54637">
    <property type="entry name" value="Thioesterase/thiol ester dehydrase-isomerase"/>
    <property type="match status" value="1"/>
</dbReference>
<feature type="domain" description="Thioesterase" evidence="3">
    <location>
        <begin position="42"/>
        <end position="117"/>
    </location>
</feature>
<dbReference type="CDD" id="cd03443">
    <property type="entry name" value="PaaI_thioesterase"/>
    <property type="match status" value="1"/>
</dbReference>
<dbReference type="InterPro" id="IPR006683">
    <property type="entry name" value="Thioestr_dom"/>
</dbReference>
<comment type="similarity">
    <text evidence="1">Belongs to the thioesterase PaaI family.</text>
</comment>
<dbReference type="NCBIfam" id="TIGR00369">
    <property type="entry name" value="unchar_dom_1"/>
    <property type="match status" value="1"/>
</dbReference>
<keyword evidence="5" id="KW-1185">Reference proteome</keyword>
<evidence type="ECO:0000313" key="5">
    <source>
        <dbReference type="Proteomes" id="UP000192920"/>
    </source>
</evidence>
<accession>A0A1Y6CAH3</accession>
<dbReference type="Gene3D" id="3.10.129.10">
    <property type="entry name" value="Hotdog Thioesterase"/>
    <property type="match status" value="1"/>
</dbReference>
<dbReference type="GO" id="GO:0047617">
    <property type="term" value="F:fatty acyl-CoA hydrolase activity"/>
    <property type="evidence" value="ECO:0007669"/>
    <property type="project" value="InterPro"/>
</dbReference>
<dbReference type="Pfam" id="PF03061">
    <property type="entry name" value="4HBT"/>
    <property type="match status" value="1"/>
</dbReference>
<protein>
    <submittedName>
        <fullName evidence="4">Uncharacterized domain 1-containing protein</fullName>
    </submittedName>
</protein>